<evidence type="ECO:0000256" key="1">
    <source>
        <dbReference type="ARBA" id="ARBA00004651"/>
    </source>
</evidence>
<dbReference type="SUPFAM" id="SSF103473">
    <property type="entry name" value="MFS general substrate transporter"/>
    <property type="match status" value="1"/>
</dbReference>
<dbReference type="PROSITE" id="PS00217">
    <property type="entry name" value="SUGAR_TRANSPORT_2"/>
    <property type="match status" value="1"/>
</dbReference>
<feature type="transmembrane region" description="Helical" evidence="8">
    <location>
        <begin position="174"/>
        <end position="193"/>
    </location>
</feature>
<dbReference type="Proteomes" id="UP000290365">
    <property type="component" value="Chromosome"/>
</dbReference>
<dbReference type="InterPro" id="IPR005828">
    <property type="entry name" value="MFS_sugar_transport-like"/>
</dbReference>
<dbReference type="Pfam" id="PF00083">
    <property type="entry name" value="Sugar_tr"/>
    <property type="match status" value="1"/>
</dbReference>
<accession>A0A4P6JPE3</accession>
<dbReference type="NCBIfam" id="TIGR00879">
    <property type="entry name" value="SP"/>
    <property type="match status" value="1"/>
</dbReference>
<comment type="similarity">
    <text evidence="2 7">Belongs to the major facilitator superfamily. Sugar transporter (TC 2.A.1.1) family.</text>
</comment>
<feature type="transmembrane region" description="Helical" evidence="8">
    <location>
        <begin position="254"/>
        <end position="276"/>
    </location>
</feature>
<dbReference type="PANTHER" id="PTHR48020">
    <property type="entry name" value="PROTON MYO-INOSITOL COTRANSPORTER"/>
    <property type="match status" value="1"/>
</dbReference>
<comment type="subcellular location">
    <subcellularLocation>
        <location evidence="1">Cell membrane</location>
        <topology evidence="1">Multi-pass membrane protein</topology>
    </subcellularLocation>
</comment>
<dbReference type="InterPro" id="IPR020846">
    <property type="entry name" value="MFS_dom"/>
</dbReference>
<proteinExistence type="inferred from homology"/>
<evidence type="ECO:0000256" key="7">
    <source>
        <dbReference type="RuleBase" id="RU003346"/>
    </source>
</evidence>
<protein>
    <submittedName>
        <fullName evidence="10">MFS transporter</fullName>
    </submittedName>
</protein>
<evidence type="ECO:0000313" key="10">
    <source>
        <dbReference type="EMBL" id="QBD76942.1"/>
    </source>
</evidence>
<feature type="transmembrane region" description="Helical" evidence="8">
    <location>
        <begin position="288"/>
        <end position="312"/>
    </location>
</feature>
<dbReference type="PROSITE" id="PS50850">
    <property type="entry name" value="MFS"/>
    <property type="match status" value="1"/>
</dbReference>
<dbReference type="OrthoDB" id="9783823at2"/>
<dbReference type="EMBL" id="CP035758">
    <property type="protein sequence ID" value="QBD76942.1"/>
    <property type="molecule type" value="Genomic_DNA"/>
</dbReference>
<evidence type="ECO:0000256" key="6">
    <source>
        <dbReference type="ARBA" id="ARBA00023136"/>
    </source>
</evidence>
<dbReference type="KEGG" id="kbs:EPA93_13380"/>
<feature type="transmembrane region" description="Helical" evidence="8">
    <location>
        <begin position="85"/>
        <end position="109"/>
    </location>
</feature>
<feature type="transmembrane region" description="Helical" evidence="8">
    <location>
        <begin position="386"/>
        <end position="407"/>
    </location>
</feature>
<dbReference type="InterPro" id="IPR036259">
    <property type="entry name" value="MFS_trans_sf"/>
</dbReference>
<keyword evidence="6 8" id="KW-0472">Membrane</keyword>
<evidence type="ECO:0000256" key="2">
    <source>
        <dbReference type="ARBA" id="ARBA00010992"/>
    </source>
</evidence>
<keyword evidence="11" id="KW-1185">Reference proteome</keyword>
<feature type="transmembrane region" description="Helical" evidence="8">
    <location>
        <begin position="59"/>
        <end position="78"/>
    </location>
</feature>
<feature type="transmembrane region" description="Helical" evidence="8">
    <location>
        <begin position="115"/>
        <end position="133"/>
    </location>
</feature>
<sequence length="465" mass="50527">MSHAATNISHIPRPHRSSLVAITAAIIGVIYGYDLGNISGALLFIPAQLHLGTFQVESVTTVVVVGEIVGALLGGPLANAIGRKLVMVIVAFSYAVFAILSALAMSLLWLDVTRFLLGITIGLSIVVTPIFVAESVPARVRGRLVVMYQLATVAGIMIAYFIDYALAFGAQWRLMLGLAALPAIIVGFLLLPLPDTPRWYLMKGRREQAREALQQIESEAMVEKEMSDFEVGIRSERGGRVIDMLRPPYLRATIFVVILGFLVQITGINAVVFYSPLIFKAMGFQGNFALLILPGIVQVASFIATIGSLFIVDRLGRRPTLLTGIGVMILAGILMAVVFSFGAFNGALSTLGFVGILFFTAAFNFGFGSMVWVYASESFPARLRTLGSSTMLTADLVANVIIASFFLSALTSFGGMATFIVLVIFAVIAWLFVWWLAPETKGRPLEDIRLYWENGARWLDERQEG</sequence>
<evidence type="ECO:0000256" key="3">
    <source>
        <dbReference type="ARBA" id="ARBA00022448"/>
    </source>
</evidence>
<feature type="transmembrane region" description="Helical" evidence="8">
    <location>
        <begin position="413"/>
        <end position="437"/>
    </location>
</feature>
<feature type="transmembrane region" description="Helical" evidence="8">
    <location>
        <begin position="145"/>
        <end position="162"/>
    </location>
</feature>
<dbReference type="InterPro" id="IPR003663">
    <property type="entry name" value="Sugar/inositol_transpt"/>
</dbReference>
<dbReference type="GO" id="GO:0005886">
    <property type="term" value="C:plasma membrane"/>
    <property type="evidence" value="ECO:0007669"/>
    <property type="project" value="UniProtKB-SubCell"/>
</dbReference>
<dbReference type="GO" id="GO:0022857">
    <property type="term" value="F:transmembrane transporter activity"/>
    <property type="evidence" value="ECO:0007669"/>
    <property type="project" value="InterPro"/>
</dbReference>
<dbReference type="PROSITE" id="PS00216">
    <property type="entry name" value="SUGAR_TRANSPORT_1"/>
    <property type="match status" value="1"/>
</dbReference>
<name>A0A4P6JPE3_KTERU</name>
<dbReference type="RefSeq" id="WP_129888006.1">
    <property type="nucleotide sequence ID" value="NZ_CP035758.1"/>
</dbReference>
<dbReference type="Gene3D" id="1.20.1250.20">
    <property type="entry name" value="MFS general substrate transporter like domains"/>
    <property type="match status" value="1"/>
</dbReference>
<evidence type="ECO:0000256" key="8">
    <source>
        <dbReference type="SAM" id="Phobius"/>
    </source>
</evidence>
<dbReference type="InterPro" id="IPR050814">
    <property type="entry name" value="Myo-inositol_Transporter"/>
</dbReference>
<evidence type="ECO:0000313" key="11">
    <source>
        <dbReference type="Proteomes" id="UP000290365"/>
    </source>
</evidence>
<feature type="transmembrane region" description="Helical" evidence="8">
    <location>
        <begin position="20"/>
        <end position="47"/>
    </location>
</feature>
<organism evidence="10 11">
    <name type="scientific">Ktedonosporobacter rubrisoli</name>
    <dbReference type="NCBI Taxonomy" id="2509675"/>
    <lineage>
        <taxon>Bacteria</taxon>
        <taxon>Bacillati</taxon>
        <taxon>Chloroflexota</taxon>
        <taxon>Ktedonobacteria</taxon>
        <taxon>Ktedonobacterales</taxon>
        <taxon>Ktedonosporobacteraceae</taxon>
        <taxon>Ktedonosporobacter</taxon>
    </lineage>
</organism>
<dbReference type="InterPro" id="IPR005829">
    <property type="entry name" value="Sugar_transporter_CS"/>
</dbReference>
<reference evidence="10 11" key="1">
    <citation type="submission" date="2019-01" db="EMBL/GenBank/DDBJ databases">
        <title>Ktedonosporobacter rubrisoli SCAWS-G2.</title>
        <authorList>
            <person name="Huang Y."/>
            <person name="Yan B."/>
        </authorList>
    </citation>
    <scope>NUCLEOTIDE SEQUENCE [LARGE SCALE GENOMIC DNA]</scope>
    <source>
        <strain evidence="10 11">SCAWS-G2</strain>
    </source>
</reference>
<dbReference type="AlphaFoldDB" id="A0A4P6JPE3"/>
<keyword evidence="4 8" id="KW-0812">Transmembrane</keyword>
<feature type="domain" description="Major facilitator superfamily (MFS) profile" evidence="9">
    <location>
        <begin position="20"/>
        <end position="441"/>
    </location>
</feature>
<evidence type="ECO:0000256" key="5">
    <source>
        <dbReference type="ARBA" id="ARBA00022989"/>
    </source>
</evidence>
<evidence type="ECO:0000259" key="9">
    <source>
        <dbReference type="PROSITE" id="PS50850"/>
    </source>
</evidence>
<dbReference type="PANTHER" id="PTHR48020:SF12">
    <property type="entry name" value="PROTON MYO-INOSITOL COTRANSPORTER"/>
    <property type="match status" value="1"/>
</dbReference>
<evidence type="ECO:0000256" key="4">
    <source>
        <dbReference type="ARBA" id="ARBA00022692"/>
    </source>
</evidence>
<keyword evidence="3 7" id="KW-0813">Transport</keyword>
<gene>
    <name evidence="10" type="ORF">EPA93_13380</name>
</gene>
<keyword evidence="5 8" id="KW-1133">Transmembrane helix</keyword>
<dbReference type="PRINTS" id="PR00171">
    <property type="entry name" value="SUGRTRNSPORT"/>
</dbReference>
<feature type="transmembrane region" description="Helical" evidence="8">
    <location>
        <begin position="321"/>
        <end position="344"/>
    </location>
</feature>
<feature type="transmembrane region" description="Helical" evidence="8">
    <location>
        <begin position="350"/>
        <end position="374"/>
    </location>
</feature>